<feature type="non-terminal residue" evidence="2">
    <location>
        <position position="59"/>
    </location>
</feature>
<feature type="non-terminal residue" evidence="2">
    <location>
        <position position="1"/>
    </location>
</feature>
<feature type="domain" description="Inhibitor of growth protein N-terminal histone-binding" evidence="1">
    <location>
        <begin position="2"/>
        <end position="51"/>
    </location>
</feature>
<evidence type="ECO:0000259" key="1">
    <source>
        <dbReference type="Pfam" id="PF12998"/>
    </source>
</evidence>
<dbReference type="OrthoDB" id="5411773at2759"/>
<gene>
    <name evidence="2" type="ORF">BJ684DRAFT_2566</name>
</gene>
<dbReference type="Gene3D" id="6.10.140.1740">
    <property type="match status" value="1"/>
</dbReference>
<organism evidence="2 3">
    <name type="scientific">Piptocephalis cylindrospora</name>
    <dbReference type="NCBI Taxonomy" id="1907219"/>
    <lineage>
        <taxon>Eukaryota</taxon>
        <taxon>Fungi</taxon>
        <taxon>Fungi incertae sedis</taxon>
        <taxon>Zoopagomycota</taxon>
        <taxon>Zoopagomycotina</taxon>
        <taxon>Zoopagomycetes</taxon>
        <taxon>Zoopagales</taxon>
        <taxon>Piptocephalidaceae</taxon>
        <taxon>Piptocephalis</taxon>
    </lineage>
</organism>
<protein>
    <recommendedName>
        <fullName evidence="1">Inhibitor of growth protein N-terminal histone-binding domain-containing protein</fullName>
    </recommendedName>
</protein>
<name>A0A4P9Y7E9_9FUNG</name>
<dbReference type="EMBL" id="KZ987874">
    <property type="protein sequence ID" value="RKP14171.1"/>
    <property type="molecule type" value="Genomic_DNA"/>
</dbReference>
<keyword evidence="3" id="KW-1185">Reference proteome</keyword>
<accession>A0A4P9Y7E9</accession>
<dbReference type="AlphaFoldDB" id="A0A4P9Y7E9"/>
<dbReference type="Proteomes" id="UP000267251">
    <property type="component" value="Unassembled WGS sequence"/>
</dbReference>
<evidence type="ECO:0000313" key="2">
    <source>
        <dbReference type="EMBL" id="RKP14171.1"/>
    </source>
</evidence>
<sequence>LSNQEKEELFRQLSTSLDGLVQHGQEKLTVATQTYDMVDRHCRKLDDDLNRLEDEQFHG</sequence>
<evidence type="ECO:0000313" key="3">
    <source>
        <dbReference type="Proteomes" id="UP000267251"/>
    </source>
</evidence>
<dbReference type="InterPro" id="IPR024610">
    <property type="entry name" value="ING_N_histone-binding"/>
</dbReference>
<proteinExistence type="predicted"/>
<dbReference type="Pfam" id="PF12998">
    <property type="entry name" value="ING"/>
    <property type="match status" value="1"/>
</dbReference>
<reference evidence="3" key="1">
    <citation type="journal article" date="2018" name="Nat. Microbiol.">
        <title>Leveraging single-cell genomics to expand the fungal tree of life.</title>
        <authorList>
            <person name="Ahrendt S.R."/>
            <person name="Quandt C.A."/>
            <person name="Ciobanu D."/>
            <person name="Clum A."/>
            <person name="Salamov A."/>
            <person name="Andreopoulos B."/>
            <person name="Cheng J.F."/>
            <person name="Woyke T."/>
            <person name="Pelin A."/>
            <person name="Henrissat B."/>
            <person name="Reynolds N.K."/>
            <person name="Benny G.L."/>
            <person name="Smith M.E."/>
            <person name="James T.Y."/>
            <person name="Grigoriev I.V."/>
        </authorList>
    </citation>
    <scope>NUCLEOTIDE SEQUENCE [LARGE SCALE GENOMIC DNA]</scope>
</reference>